<evidence type="ECO:0000256" key="1">
    <source>
        <dbReference type="SAM" id="MobiDB-lite"/>
    </source>
</evidence>
<comment type="caution">
    <text evidence="2">The sequence shown here is derived from an EMBL/GenBank/DDBJ whole genome shotgun (WGS) entry which is preliminary data.</text>
</comment>
<reference evidence="2" key="1">
    <citation type="journal article" date="2014" name="Front. Microbiol.">
        <title>High frequency of phylogenetically diverse reductive dehalogenase-homologous genes in deep subseafloor sedimentary metagenomes.</title>
        <authorList>
            <person name="Kawai M."/>
            <person name="Futagami T."/>
            <person name="Toyoda A."/>
            <person name="Takaki Y."/>
            <person name="Nishi S."/>
            <person name="Hori S."/>
            <person name="Arai W."/>
            <person name="Tsubouchi T."/>
            <person name="Morono Y."/>
            <person name="Uchiyama I."/>
            <person name="Ito T."/>
            <person name="Fujiyama A."/>
            <person name="Inagaki F."/>
            <person name="Takami H."/>
        </authorList>
    </citation>
    <scope>NUCLEOTIDE SEQUENCE</scope>
    <source>
        <strain evidence="2">Expedition CK06-06</strain>
    </source>
</reference>
<proteinExistence type="predicted"/>
<name>X1SAN8_9ZZZZ</name>
<dbReference type="EMBL" id="BARW01004604">
    <property type="protein sequence ID" value="GAI64854.1"/>
    <property type="molecule type" value="Genomic_DNA"/>
</dbReference>
<gene>
    <name evidence="2" type="ORF">S12H4_10658</name>
</gene>
<sequence>MSQVRDLYGLPNIKHFVAKLNLAKTTQKLGGFSFWGKKRHPDSSENPPSEYRFDTGLLD</sequence>
<dbReference type="AlphaFoldDB" id="X1SAN8"/>
<organism evidence="2">
    <name type="scientific">marine sediment metagenome</name>
    <dbReference type="NCBI Taxonomy" id="412755"/>
    <lineage>
        <taxon>unclassified sequences</taxon>
        <taxon>metagenomes</taxon>
        <taxon>ecological metagenomes</taxon>
    </lineage>
</organism>
<protein>
    <submittedName>
        <fullName evidence="2">Uncharacterized protein</fullName>
    </submittedName>
</protein>
<accession>X1SAN8</accession>
<evidence type="ECO:0000313" key="2">
    <source>
        <dbReference type="EMBL" id="GAI64854.1"/>
    </source>
</evidence>
<feature type="region of interest" description="Disordered" evidence="1">
    <location>
        <begin position="35"/>
        <end position="59"/>
    </location>
</feature>